<reference evidence="3" key="1">
    <citation type="submission" date="2002-12" db="EMBL/GenBank/DDBJ databases">
        <title>Complete genome sequence of Vibrio vulnificus CMCP6.</title>
        <authorList>
            <person name="Rhee J.H."/>
            <person name="Kim S.Y."/>
            <person name="Chung S.S."/>
            <person name="Kim J.J."/>
            <person name="Moon Y.H."/>
            <person name="Jeong H."/>
            <person name="Choy H.E."/>
        </authorList>
    </citation>
    <scope>NUCLEOTIDE SEQUENCE [LARGE SCALE GENOMIC DNA]</scope>
    <source>
        <strain evidence="3">CMCP6</strain>
    </source>
</reference>
<feature type="compositionally biased region" description="Polar residues" evidence="1">
    <location>
        <begin position="1"/>
        <end position="18"/>
    </location>
</feature>
<gene>
    <name evidence="2" type="ordered locus">VV1_3246</name>
</gene>
<dbReference type="AlphaFoldDB" id="A0A3Q0MFE5"/>
<dbReference type="KEGG" id="vvu:VV1_3246"/>
<name>A0A3Q0MFE5_VIBVU</name>
<sequence length="159" mass="17941">MKPLGTNNAAENEFTTPKSAFGKPISQCELSTKPLKPRGTYHTRENVLAASKSAFVPTNSQSRVSAKSSIQLPKKSQHQRTNQPLKRCQFWFFTTLINTEIKCRYDMSFTARSCDIATFFLLQTNALLRGEQCTAKATAHQLKHKTHRILKMPRIANPS</sequence>
<evidence type="ECO:0000313" key="2">
    <source>
        <dbReference type="EMBL" id="ADV91960.1"/>
    </source>
</evidence>
<feature type="region of interest" description="Disordered" evidence="1">
    <location>
        <begin position="52"/>
        <end position="80"/>
    </location>
</feature>
<evidence type="ECO:0000256" key="1">
    <source>
        <dbReference type="SAM" id="MobiDB-lite"/>
    </source>
</evidence>
<protein>
    <submittedName>
        <fullName evidence="2">Uncharacterized protein</fullName>
    </submittedName>
</protein>
<dbReference type="Proteomes" id="UP000002275">
    <property type="component" value="Chromosome I"/>
</dbReference>
<reference evidence="2 3" key="3">
    <citation type="journal article" date="2011" name="Mol. Syst. Biol.">
        <title>Integrative genome-scale metabolic analysis of Vibrio vulnificus for drug targeting and discovery.</title>
        <authorList>
            <person name="Kim H.U."/>
            <person name="Kim S.Y."/>
            <person name="Jeong H."/>
            <person name="Kim T.Y."/>
            <person name="Kim J.J."/>
            <person name="Choy H.E."/>
            <person name="Yi K.Y."/>
            <person name="Rhee J.H."/>
            <person name="Lee S.Y."/>
        </authorList>
    </citation>
    <scope>NUCLEOTIDE SEQUENCE [LARGE SCALE GENOMIC DNA]</scope>
    <source>
        <strain evidence="2 3">CMCP6</strain>
    </source>
</reference>
<evidence type="ECO:0000313" key="3">
    <source>
        <dbReference type="Proteomes" id="UP000002275"/>
    </source>
</evidence>
<accession>A0A3Q0MFE5</accession>
<feature type="region of interest" description="Disordered" evidence="1">
    <location>
        <begin position="1"/>
        <end position="24"/>
    </location>
</feature>
<dbReference type="EMBL" id="AE016795">
    <property type="protein sequence ID" value="ADV91960.1"/>
    <property type="molecule type" value="Genomic_DNA"/>
</dbReference>
<reference evidence="2 3" key="2">
    <citation type="journal article" date="2003" name="Infect. Immun.">
        <title>Characterization and pathogenic significance of Vibrio vulnificus antigens preferentially expressed in septicemic patients.</title>
        <authorList>
            <person name="Kim Y.R."/>
            <person name="Lee S.E."/>
            <person name="Kim C.M."/>
            <person name="Kim S.Y."/>
            <person name="Shin E.K."/>
            <person name="Shin D.H."/>
            <person name="Chung S.S."/>
            <person name="Choy H.E."/>
            <person name="Progulske-Fox A."/>
            <person name="Hillman J.D."/>
            <person name="Handfield M."/>
            <person name="Rhee J.H."/>
        </authorList>
    </citation>
    <scope>NUCLEOTIDE SEQUENCE [LARGE SCALE GENOMIC DNA]</scope>
    <source>
        <strain evidence="2 3">CMCP6</strain>
    </source>
</reference>
<proteinExistence type="predicted"/>
<organism evidence="2 3">
    <name type="scientific">Vibrio vulnificus (strain CMCP6)</name>
    <dbReference type="NCBI Taxonomy" id="216895"/>
    <lineage>
        <taxon>Bacteria</taxon>
        <taxon>Pseudomonadati</taxon>
        <taxon>Pseudomonadota</taxon>
        <taxon>Gammaproteobacteria</taxon>
        <taxon>Vibrionales</taxon>
        <taxon>Vibrionaceae</taxon>
        <taxon>Vibrio</taxon>
    </lineage>
</organism>
<feature type="compositionally biased region" description="Polar residues" evidence="1">
    <location>
        <begin position="56"/>
        <end position="71"/>
    </location>
</feature>